<keyword evidence="3" id="KW-1185">Reference proteome</keyword>
<accession>A0ABX6AVH4</accession>
<reference evidence="2 3" key="1">
    <citation type="submission" date="2017-09" db="EMBL/GenBank/DDBJ databases">
        <authorList>
            <person name="Lee N."/>
            <person name="Cho B.-K."/>
        </authorList>
    </citation>
    <scope>NUCLEOTIDE SEQUENCE [LARGE SCALE GENOMIC DNA]</scope>
    <source>
        <strain evidence="2 3">ATCC 13879</strain>
    </source>
</reference>
<evidence type="ECO:0008006" key="4">
    <source>
        <dbReference type="Google" id="ProtNLM"/>
    </source>
</evidence>
<feature type="region of interest" description="Disordered" evidence="1">
    <location>
        <begin position="1"/>
        <end position="59"/>
    </location>
</feature>
<evidence type="ECO:0000313" key="2">
    <source>
        <dbReference type="EMBL" id="QEV05785.1"/>
    </source>
</evidence>
<evidence type="ECO:0000256" key="1">
    <source>
        <dbReference type="SAM" id="MobiDB-lite"/>
    </source>
</evidence>
<name>A0ABX6AVH4_9ACTN</name>
<feature type="compositionally biased region" description="Basic and acidic residues" evidence="1">
    <location>
        <begin position="1"/>
        <end position="10"/>
    </location>
</feature>
<sequence length="59" mass="6661">MRQTRIEKSRRPAARARRYADETAALPDSLDPRDPDIVRAKRLRPRPGGGDAAGRSYRS</sequence>
<dbReference type="RefSeq" id="WP_055604966.1">
    <property type="nucleotide sequence ID" value="NZ_CP023697.1"/>
</dbReference>
<dbReference type="Proteomes" id="UP000326041">
    <property type="component" value="Chromosome"/>
</dbReference>
<evidence type="ECO:0000313" key="3">
    <source>
        <dbReference type="Proteomes" id="UP000326041"/>
    </source>
</evidence>
<proteinExistence type="predicted"/>
<dbReference type="EMBL" id="CP023697">
    <property type="protein sequence ID" value="QEV05785.1"/>
    <property type="molecule type" value="Genomic_DNA"/>
</dbReference>
<feature type="compositionally biased region" description="Basic and acidic residues" evidence="1">
    <location>
        <begin position="30"/>
        <end position="39"/>
    </location>
</feature>
<organism evidence="2 3">
    <name type="scientific">Streptomyces prasinus</name>
    <dbReference type="NCBI Taxonomy" id="67345"/>
    <lineage>
        <taxon>Bacteria</taxon>
        <taxon>Bacillati</taxon>
        <taxon>Actinomycetota</taxon>
        <taxon>Actinomycetes</taxon>
        <taxon>Kitasatosporales</taxon>
        <taxon>Streptomycetaceae</taxon>
        <taxon>Streptomyces</taxon>
    </lineage>
</organism>
<protein>
    <recommendedName>
        <fullName evidence="4">Integrase</fullName>
    </recommendedName>
</protein>
<dbReference type="GeneID" id="95534674"/>
<gene>
    <name evidence="2" type="ORF">CP972_08870</name>
</gene>